<evidence type="ECO:0000259" key="6">
    <source>
        <dbReference type="PROSITE" id="PS50893"/>
    </source>
</evidence>
<dbReference type="AlphaFoldDB" id="A0AAD7XPF4"/>
<keyword evidence="1" id="KW-0677">Repeat</keyword>
<dbReference type="PROSITE" id="PS00211">
    <property type="entry name" value="ABC_TRANSPORTER_1"/>
    <property type="match status" value="1"/>
</dbReference>
<dbReference type="PANTHER" id="PTHR19211:SF14">
    <property type="entry name" value="ATP-BINDING CASSETTE SUB-FAMILY F MEMBER 1"/>
    <property type="match status" value="1"/>
</dbReference>
<evidence type="ECO:0000256" key="2">
    <source>
        <dbReference type="ARBA" id="ARBA00022741"/>
    </source>
</evidence>
<evidence type="ECO:0000256" key="5">
    <source>
        <dbReference type="SAM" id="MobiDB-lite"/>
    </source>
</evidence>
<dbReference type="Proteomes" id="UP001230188">
    <property type="component" value="Unassembled WGS sequence"/>
</dbReference>
<evidence type="ECO:0000256" key="3">
    <source>
        <dbReference type="ARBA" id="ARBA00022840"/>
    </source>
</evidence>
<dbReference type="InterPro" id="IPR003439">
    <property type="entry name" value="ABC_transporter-like_ATP-bd"/>
</dbReference>
<feature type="compositionally biased region" description="Basic and acidic residues" evidence="5">
    <location>
        <begin position="146"/>
        <end position="169"/>
    </location>
</feature>
<organism evidence="7 8">
    <name type="scientific">Chrysophaeum taylorii</name>
    <dbReference type="NCBI Taxonomy" id="2483200"/>
    <lineage>
        <taxon>Eukaryota</taxon>
        <taxon>Sar</taxon>
        <taxon>Stramenopiles</taxon>
        <taxon>Ochrophyta</taxon>
        <taxon>Pelagophyceae</taxon>
        <taxon>Pelagomonadales</taxon>
        <taxon>Pelagomonadaceae</taxon>
        <taxon>Chrysophaeum</taxon>
    </lineage>
</organism>
<keyword evidence="2" id="KW-0547">Nucleotide-binding</keyword>
<keyword evidence="3" id="KW-0067">ATP-binding</keyword>
<name>A0AAD7XPF4_9STRA</name>
<accession>A0AAD7XPF4</accession>
<dbReference type="FunFam" id="3.40.50.300:FF:000011">
    <property type="entry name" value="Putative ABC transporter ATP-binding component"/>
    <property type="match status" value="1"/>
</dbReference>
<gene>
    <name evidence="7" type="ORF">CTAYLR_008157</name>
</gene>
<dbReference type="SMART" id="SM00382">
    <property type="entry name" value="AAA"/>
    <property type="match status" value="2"/>
</dbReference>
<dbReference type="InterPro" id="IPR017871">
    <property type="entry name" value="ABC_transporter-like_CS"/>
</dbReference>
<comment type="caution">
    <text evidence="7">The sequence shown here is derived from an EMBL/GenBank/DDBJ whole genome shotgun (WGS) entry which is preliminary data.</text>
</comment>
<proteinExistence type="predicted"/>
<dbReference type="EMBL" id="JAQMWT010000172">
    <property type="protein sequence ID" value="KAJ8608392.1"/>
    <property type="molecule type" value="Genomic_DNA"/>
</dbReference>
<dbReference type="GO" id="GO:0016887">
    <property type="term" value="F:ATP hydrolysis activity"/>
    <property type="evidence" value="ECO:0007669"/>
    <property type="project" value="InterPro"/>
</dbReference>
<dbReference type="GO" id="GO:0005524">
    <property type="term" value="F:ATP binding"/>
    <property type="evidence" value="ECO:0007669"/>
    <property type="project" value="UniProtKB-KW"/>
</dbReference>
<protein>
    <recommendedName>
        <fullName evidence="6">ABC transporter domain-containing protein</fullName>
    </recommendedName>
</protein>
<evidence type="ECO:0000313" key="8">
    <source>
        <dbReference type="Proteomes" id="UP001230188"/>
    </source>
</evidence>
<dbReference type="Pfam" id="PF00005">
    <property type="entry name" value="ABC_tran"/>
    <property type="match status" value="2"/>
</dbReference>
<feature type="compositionally biased region" description="Polar residues" evidence="5">
    <location>
        <begin position="126"/>
        <end position="135"/>
    </location>
</feature>
<reference evidence="7" key="1">
    <citation type="submission" date="2023-01" db="EMBL/GenBank/DDBJ databases">
        <title>Metagenome sequencing of chrysophaentin producing Chrysophaeum taylorii.</title>
        <authorList>
            <person name="Davison J."/>
            <person name="Bewley C."/>
        </authorList>
    </citation>
    <scope>NUCLEOTIDE SEQUENCE</scope>
    <source>
        <strain evidence="7">NIES-1699</strain>
    </source>
</reference>
<evidence type="ECO:0000256" key="1">
    <source>
        <dbReference type="ARBA" id="ARBA00022737"/>
    </source>
</evidence>
<dbReference type="CDD" id="cd03221">
    <property type="entry name" value="ABCF_EF-3"/>
    <property type="match status" value="2"/>
</dbReference>
<evidence type="ECO:0000256" key="4">
    <source>
        <dbReference type="SAM" id="Coils"/>
    </source>
</evidence>
<dbReference type="InterPro" id="IPR050611">
    <property type="entry name" value="ABCF"/>
</dbReference>
<dbReference type="InterPro" id="IPR027417">
    <property type="entry name" value="P-loop_NTPase"/>
</dbReference>
<dbReference type="InterPro" id="IPR003593">
    <property type="entry name" value="AAA+_ATPase"/>
</dbReference>
<feature type="region of interest" description="Disordered" evidence="5">
    <location>
        <begin position="120"/>
        <end position="169"/>
    </location>
</feature>
<feature type="coiled-coil region" evidence="4">
    <location>
        <begin position="478"/>
        <end position="505"/>
    </location>
</feature>
<dbReference type="PROSITE" id="PS50893">
    <property type="entry name" value="ABC_TRANSPORTER_2"/>
    <property type="match status" value="2"/>
</dbReference>
<keyword evidence="4" id="KW-0175">Coiled coil</keyword>
<dbReference type="PANTHER" id="PTHR19211">
    <property type="entry name" value="ATP-BINDING TRANSPORT PROTEIN-RELATED"/>
    <property type="match status" value="1"/>
</dbReference>
<dbReference type="SUPFAM" id="SSF52540">
    <property type="entry name" value="P-loop containing nucleoside triphosphate hydrolases"/>
    <property type="match status" value="2"/>
</dbReference>
<sequence length="747" mass="81797">MAVFAEVLAGLDEELVEYISGLVEDAEDDEVMEQVAEFLLSAEYCADEAAAASKVSELWRALGRDQKKKKNNNNNNNNNNNAAEEVCLPKISASSEVVAAGMTTSNAALLAARDVSWDASRPKVAVNQTTSSCSSRIVEGPPKQQEQQRRRPEKEKKTKNTRKAAEKTRQVELRAEMEAAKERSVRERWRSGGFKGAIEAKSFTLANPGGGRDLLEEAGLALVRGRRYALVGRNGKGKSTLLQALAARRVGDIPVACSVHYASQDVTLSEEEGELRPVEVVARADVERRVLLEDKARGGQDARELELTLERLELCAGAEERAETLLADLGFSKELRSRPMKALSGGWRVRTFLAAALFSKPDLLLLDEPTNHLSISAVLWLAEELTTSPVWADRIVVVVSHDRVFLEDVCTDVLHISGAARRLTQTHGSYRVWAARRAEQKLAWDRERSRRRAEIDKLDEYAGHGFRYGGSSSQIAKMKMKERQADKLRAETEALAGDFAALQEDAELPITLRAGGTDVPGNLVSLRAVGFAYPGAGPLFLNAELAVRANSRIVFVGENGNGKTTLVKLILGLLDPTRGEVLRSPHARLALVNQHHADQIDLSKTPLDFMRGKFPGDGSYDHDLKLRAHLASCGVTGTNPDLQNVPASALSGGQRSRVALAAVSYVAPHVLVLDEPTNNLDLESVAALADCVRKFEGAVVCVSHDIFFVSQVADECWVVAKNAVKKAASFQAYVDKHKNQSRKHRRR</sequence>
<evidence type="ECO:0000313" key="7">
    <source>
        <dbReference type="EMBL" id="KAJ8608392.1"/>
    </source>
</evidence>
<dbReference type="Gene3D" id="3.40.50.300">
    <property type="entry name" value="P-loop containing nucleotide triphosphate hydrolases"/>
    <property type="match status" value="2"/>
</dbReference>
<feature type="domain" description="ABC transporter" evidence="6">
    <location>
        <begin position="524"/>
        <end position="746"/>
    </location>
</feature>
<feature type="domain" description="ABC transporter" evidence="6">
    <location>
        <begin position="198"/>
        <end position="443"/>
    </location>
</feature>
<keyword evidence="8" id="KW-1185">Reference proteome</keyword>